<dbReference type="EMBL" id="JANBPK010001087">
    <property type="protein sequence ID" value="KAJ2926048.1"/>
    <property type="molecule type" value="Genomic_DNA"/>
</dbReference>
<accession>A0A9W8MED8</accession>
<gene>
    <name evidence="1" type="ORF">H1R20_g11046</name>
</gene>
<dbReference type="OrthoDB" id="3065857at2759"/>
<comment type="caution">
    <text evidence="1">The sequence shown here is derived from an EMBL/GenBank/DDBJ whole genome shotgun (WGS) entry which is preliminary data.</text>
</comment>
<sequence>MDKPVAGLYTIHWKGDKLWILWPATQENMKKMEDMHLNMPNLDATLSLVETLEGLEIMFLTQDKYMEFSFYLLPNVIHACLSFTECCHSGCYVCSFKFISQVQSIVDWELEWINATMDPIAFADRDLKKGIVEDFVNSMSGWERVAKKKGVESNKKC</sequence>
<evidence type="ECO:0000313" key="1">
    <source>
        <dbReference type="EMBL" id="KAJ2926048.1"/>
    </source>
</evidence>
<protein>
    <submittedName>
        <fullName evidence="1">Uncharacterized protein</fullName>
    </submittedName>
</protein>
<dbReference type="AlphaFoldDB" id="A0A9W8MED8"/>
<name>A0A9W8MED8_9AGAR</name>
<reference evidence="1" key="1">
    <citation type="submission" date="2022-06" db="EMBL/GenBank/DDBJ databases">
        <title>Genome Sequence of Candolleomyces eurysporus.</title>
        <authorList>
            <person name="Buettner E."/>
        </authorList>
    </citation>
    <scope>NUCLEOTIDE SEQUENCE</scope>
    <source>
        <strain evidence="1">VTCC 930004</strain>
    </source>
</reference>
<feature type="non-terminal residue" evidence="1">
    <location>
        <position position="157"/>
    </location>
</feature>
<evidence type="ECO:0000313" key="2">
    <source>
        <dbReference type="Proteomes" id="UP001140091"/>
    </source>
</evidence>
<dbReference type="Proteomes" id="UP001140091">
    <property type="component" value="Unassembled WGS sequence"/>
</dbReference>
<proteinExistence type="predicted"/>
<organism evidence="1 2">
    <name type="scientific">Candolleomyces eurysporus</name>
    <dbReference type="NCBI Taxonomy" id="2828524"/>
    <lineage>
        <taxon>Eukaryota</taxon>
        <taxon>Fungi</taxon>
        <taxon>Dikarya</taxon>
        <taxon>Basidiomycota</taxon>
        <taxon>Agaricomycotina</taxon>
        <taxon>Agaricomycetes</taxon>
        <taxon>Agaricomycetidae</taxon>
        <taxon>Agaricales</taxon>
        <taxon>Agaricineae</taxon>
        <taxon>Psathyrellaceae</taxon>
        <taxon>Candolleomyces</taxon>
    </lineage>
</organism>
<keyword evidence="2" id="KW-1185">Reference proteome</keyword>